<dbReference type="RefSeq" id="XP_064699917.1">
    <property type="nucleotide sequence ID" value="XM_064854964.1"/>
</dbReference>
<feature type="signal peptide" evidence="1">
    <location>
        <begin position="1"/>
        <end position="20"/>
    </location>
</feature>
<feature type="chain" id="PRO_5043945217" evidence="1">
    <location>
        <begin position="21"/>
        <end position="315"/>
    </location>
</feature>
<dbReference type="AlphaFoldDB" id="A0AAV9MUJ9"/>
<comment type="caution">
    <text evidence="2">The sequence shown here is derived from an EMBL/GenBank/DDBJ whole genome shotgun (WGS) entry which is preliminary data.</text>
</comment>
<name>A0AAV9MUJ9_9EURO</name>
<gene>
    <name evidence="2" type="ORF">LTR84_011433</name>
</gene>
<dbReference type="EMBL" id="JAVRRD010000058">
    <property type="protein sequence ID" value="KAK5043531.1"/>
    <property type="molecule type" value="Genomic_DNA"/>
</dbReference>
<keyword evidence="3" id="KW-1185">Reference proteome</keyword>
<keyword evidence="1" id="KW-0732">Signal</keyword>
<protein>
    <submittedName>
        <fullName evidence="2">Uncharacterized protein</fullName>
    </submittedName>
</protein>
<evidence type="ECO:0000313" key="2">
    <source>
        <dbReference type="EMBL" id="KAK5043531.1"/>
    </source>
</evidence>
<dbReference type="Proteomes" id="UP001358417">
    <property type="component" value="Unassembled WGS sequence"/>
</dbReference>
<organism evidence="2 3">
    <name type="scientific">Exophiala bonariae</name>
    <dbReference type="NCBI Taxonomy" id="1690606"/>
    <lineage>
        <taxon>Eukaryota</taxon>
        <taxon>Fungi</taxon>
        <taxon>Dikarya</taxon>
        <taxon>Ascomycota</taxon>
        <taxon>Pezizomycotina</taxon>
        <taxon>Eurotiomycetes</taxon>
        <taxon>Chaetothyriomycetidae</taxon>
        <taxon>Chaetothyriales</taxon>
        <taxon>Herpotrichiellaceae</taxon>
        <taxon>Exophiala</taxon>
    </lineage>
</organism>
<reference evidence="2 3" key="1">
    <citation type="submission" date="2023-08" db="EMBL/GenBank/DDBJ databases">
        <title>Black Yeasts Isolated from many extreme environments.</title>
        <authorList>
            <person name="Coleine C."/>
            <person name="Stajich J.E."/>
            <person name="Selbmann L."/>
        </authorList>
    </citation>
    <scope>NUCLEOTIDE SEQUENCE [LARGE SCALE GENOMIC DNA]</scope>
    <source>
        <strain evidence="2 3">CCFEE 5792</strain>
    </source>
</reference>
<sequence length="315" mass="35700">MAKNLLTTLIVTVYFPEVALLPDGMIIEHSFISDPTLDHLVDQFDREEQKTLFALYAQFNSTLVARYCRTVVELVFDFLSDDDRELWFKGLSRSLEALTPRRRTEATVLLNNPEASRAEVEAAGEADRALTAQIDAMVGRTPQLLTKCGHVIRIQAQDDHRDTTLFDATMRILNRSQITLQSIEWISSFGYDFALACHRNYNALNGPLVKHWLEDSPSGTDLDICMRELEGGGLSGMTKWRLALFASVWHRARVMTTNALDAEAKVLLDLCEVFATPVPRMEKYLDARLLDLFQHHKRYTAAVDSLLDPLITMGH</sequence>
<evidence type="ECO:0000313" key="3">
    <source>
        <dbReference type="Proteomes" id="UP001358417"/>
    </source>
</evidence>
<evidence type="ECO:0000256" key="1">
    <source>
        <dbReference type="SAM" id="SignalP"/>
    </source>
</evidence>
<accession>A0AAV9MUJ9</accession>
<proteinExistence type="predicted"/>
<dbReference type="GeneID" id="89979585"/>